<dbReference type="PRINTS" id="PR00412">
    <property type="entry name" value="EPOXHYDRLASE"/>
</dbReference>
<dbReference type="GO" id="GO:0016787">
    <property type="term" value="F:hydrolase activity"/>
    <property type="evidence" value="ECO:0007669"/>
    <property type="project" value="UniProtKB-KW"/>
</dbReference>
<dbReference type="PRINTS" id="PR00111">
    <property type="entry name" value="ABHYDROLASE"/>
</dbReference>
<evidence type="ECO:0000313" key="3">
    <source>
        <dbReference type="Proteomes" id="UP001202248"/>
    </source>
</evidence>
<reference evidence="2 3" key="1">
    <citation type="submission" date="2022-02" db="EMBL/GenBank/DDBJ databases">
        <authorList>
            <person name="Min J."/>
        </authorList>
    </citation>
    <scope>NUCLEOTIDE SEQUENCE [LARGE SCALE GENOMIC DNA]</scope>
    <source>
        <strain evidence="2 3">GR10-1</strain>
    </source>
</reference>
<dbReference type="SUPFAM" id="SSF53474">
    <property type="entry name" value="alpha/beta-Hydrolases"/>
    <property type="match status" value="1"/>
</dbReference>
<dbReference type="Gene3D" id="3.40.50.1820">
    <property type="entry name" value="alpha/beta hydrolase"/>
    <property type="match status" value="1"/>
</dbReference>
<accession>A0ABS9SM03</accession>
<dbReference type="RefSeq" id="WP_240831312.1">
    <property type="nucleotide sequence ID" value="NZ_JAKWBL010000003.1"/>
</dbReference>
<name>A0ABS9SM03_9BACT</name>
<sequence>MPYIKNARGSKEVKIFYEDHGAGKPVVLIHGWPLSHTSWDLQVTALVNAGYRVIAYDRRGFGKSETEWNKYDYDTLASDLDALINELQLSGITLVGFSMGGEKWFAILPNMVLIKSQKLR</sequence>
<dbReference type="PANTHER" id="PTHR43433:SF4">
    <property type="entry name" value="NON-HEME CHLOROPEROXIDASE-RELATED"/>
    <property type="match status" value="1"/>
</dbReference>
<evidence type="ECO:0000313" key="2">
    <source>
        <dbReference type="EMBL" id="MCH5599414.1"/>
    </source>
</evidence>
<dbReference type="InterPro" id="IPR000639">
    <property type="entry name" value="Epox_hydrolase-like"/>
</dbReference>
<feature type="domain" description="AB hydrolase-1" evidence="1">
    <location>
        <begin position="24"/>
        <end position="101"/>
    </location>
</feature>
<evidence type="ECO:0000259" key="1">
    <source>
        <dbReference type="Pfam" id="PF00561"/>
    </source>
</evidence>
<dbReference type="EMBL" id="JAKWBL010000003">
    <property type="protein sequence ID" value="MCH5599414.1"/>
    <property type="molecule type" value="Genomic_DNA"/>
</dbReference>
<proteinExistence type="predicted"/>
<dbReference type="PANTHER" id="PTHR43433">
    <property type="entry name" value="HYDROLASE, ALPHA/BETA FOLD FAMILY PROTEIN"/>
    <property type="match status" value="1"/>
</dbReference>
<dbReference type="InterPro" id="IPR000073">
    <property type="entry name" value="AB_hydrolase_1"/>
</dbReference>
<comment type="caution">
    <text evidence="2">The sequence shown here is derived from an EMBL/GenBank/DDBJ whole genome shotgun (WGS) entry which is preliminary data.</text>
</comment>
<keyword evidence="2" id="KW-0378">Hydrolase</keyword>
<organism evidence="2 3">
    <name type="scientific">Niabella ginsengisoli</name>
    <dbReference type="NCBI Taxonomy" id="522298"/>
    <lineage>
        <taxon>Bacteria</taxon>
        <taxon>Pseudomonadati</taxon>
        <taxon>Bacteroidota</taxon>
        <taxon>Chitinophagia</taxon>
        <taxon>Chitinophagales</taxon>
        <taxon>Chitinophagaceae</taxon>
        <taxon>Niabella</taxon>
    </lineage>
</organism>
<dbReference type="Pfam" id="PF00561">
    <property type="entry name" value="Abhydrolase_1"/>
    <property type="match status" value="1"/>
</dbReference>
<dbReference type="InterPro" id="IPR029058">
    <property type="entry name" value="AB_hydrolase_fold"/>
</dbReference>
<protein>
    <submittedName>
        <fullName evidence="2">Alpha/beta hydrolase</fullName>
    </submittedName>
</protein>
<keyword evidence="3" id="KW-1185">Reference proteome</keyword>
<gene>
    <name evidence="2" type="ORF">MKP09_16595</name>
</gene>
<dbReference type="Proteomes" id="UP001202248">
    <property type="component" value="Unassembled WGS sequence"/>
</dbReference>
<dbReference type="InterPro" id="IPR050471">
    <property type="entry name" value="AB_hydrolase"/>
</dbReference>